<evidence type="ECO:0000256" key="3">
    <source>
        <dbReference type="ARBA" id="ARBA00022679"/>
    </source>
</evidence>
<evidence type="ECO:0000256" key="2">
    <source>
        <dbReference type="ARBA" id="ARBA00022576"/>
    </source>
</evidence>
<dbReference type="Pfam" id="PF00266">
    <property type="entry name" value="Aminotran_5"/>
    <property type="match status" value="1"/>
</dbReference>
<keyword evidence="4" id="KW-0663">Pyridoxal phosphate</keyword>
<dbReference type="AlphaFoldDB" id="A0A927R4U4"/>
<dbReference type="GO" id="GO:0016747">
    <property type="term" value="F:acyltransferase activity, transferring groups other than amino-acyl groups"/>
    <property type="evidence" value="ECO:0007669"/>
    <property type="project" value="InterPro"/>
</dbReference>
<dbReference type="InterPro" id="IPR000182">
    <property type="entry name" value="GNAT_dom"/>
</dbReference>
<evidence type="ECO:0000313" key="6">
    <source>
        <dbReference type="EMBL" id="MBE1553244.1"/>
    </source>
</evidence>
<dbReference type="InterPro" id="IPR015424">
    <property type="entry name" value="PyrdxlP-dep_Trfase"/>
</dbReference>
<dbReference type="SUPFAM" id="SSF55729">
    <property type="entry name" value="Acyl-CoA N-acyltransferases (Nat)"/>
    <property type="match status" value="1"/>
</dbReference>
<keyword evidence="2 6" id="KW-0032">Aminotransferase</keyword>
<dbReference type="GO" id="GO:0008483">
    <property type="term" value="F:transaminase activity"/>
    <property type="evidence" value="ECO:0007669"/>
    <property type="project" value="UniProtKB-KW"/>
</dbReference>
<organism evidence="6 7">
    <name type="scientific">Sporosarcina limicola</name>
    <dbReference type="NCBI Taxonomy" id="34101"/>
    <lineage>
        <taxon>Bacteria</taxon>
        <taxon>Bacillati</taxon>
        <taxon>Bacillota</taxon>
        <taxon>Bacilli</taxon>
        <taxon>Bacillales</taxon>
        <taxon>Caryophanaceae</taxon>
        <taxon>Sporosarcina</taxon>
    </lineage>
</organism>
<dbReference type="Gene3D" id="3.40.640.10">
    <property type="entry name" value="Type I PLP-dependent aspartate aminotransferase-like (Major domain)"/>
    <property type="match status" value="1"/>
</dbReference>
<comment type="caution">
    <text evidence="6">The sequence shown here is derived from an EMBL/GenBank/DDBJ whole genome shotgun (WGS) entry which is preliminary data.</text>
</comment>
<dbReference type="Pfam" id="PF21926">
    <property type="entry name" value="FeeM"/>
    <property type="match status" value="1"/>
</dbReference>
<reference evidence="6" key="1">
    <citation type="submission" date="2020-10" db="EMBL/GenBank/DDBJ databases">
        <title>Genomic Encyclopedia of Type Strains, Phase IV (KMG-IV): sequencing the most valuable type-strain genomes for metagenomic binning, comparative biology and taxonomic classification.</title>
        <authorList>
            <person name="Goeker M."/>
        </authorList>
    </citation>
    <scope>NUCLEOTIDE SEQUENCE</scope>
    <source>
        <strain evidence="6">DSM 13886</strain>
    </source>
</reference>
<evidence type="ECO:0000256" key="4">
    <source>
        <dbReference type="ARBA" id="ARBA00022898"/>
    </source>
</evidence>
<evidence type="ECO:0000313" key="7">
    <source>
        <dbReference type="Proteomes" id="UP000658225"/>
    </source>
</evidence>
<dbReference type="Proteomes" id="UP000658225">
    <property type="component" value="Unassembled WGS sequence"/>
</dbReference>
<dbReference type="EMBL" id="JADBEL010000001">
    <property type="protein sequence ID" value="MBE1553244.1"/>
    <property type="molecule type" value="Genomic_DNA"/>
</dbReference>
<dbReference type="SUPFAM" id="SSF53383">
    <property type="entry name" value="PLP-dependent transferases"/>
    <property type="match status" value="1"/>
</dbReference>
<dbReference type="InterPro" id="IPR015422">
    <property type="entry name" value="PyrdxlP-dep_Trfase_small"/>
</dbReference>
<dbReference type="RefSeq" id="WP_192597058.1">
    <property type="nucleotide sequence ID" value="NZ_JADBEL010000001.1"/>
</dbReference>
<comment type="cofactor">
    <cofactor evidence="1">
        <name>pyridoxal 5'-phosphate</name>
        <dbReference type="ChEBI" id="CHEBI:597326"/>
    </cofactor>
</comment>
<dbReference type="PROSITE" id="PS51186">
    <property type="entry name" value="GNAT"/>
    <property type="match status" value="1"/>
</dbReference>
<evidence type="ECO:0000259" key="5">
    <source>
        <dbReference type="PROSITE" id="PS51186"/>
    </source>
</evidence>
<dbReference type="Gene3D" id="3.40.630.30">
    <property type="match status" value="1"/>
</dbReference>
<dbReference type="PANTHER" id="PTHR42778">
    <property type="entry name" value="2-AMINOETHYLPHOSPHONATE--PYRUVATE TRANSAMINASE"/>
    <property type="match status" value="1"/>
</dbReference>
<evidence type="ECO:0000256" key="1">
    <source>
        <dbReference type="ARBA" id="ARBA00001933"/>
    </source>
</evidence>
<dbReference type="InterPro" id="IPR016181">
    <property type="entry name" value="Acyl_CoA_acyltransferase"/>
</dbReference>
<dbReference type="InterPro" id="IPR054597">
    <property type="entry name" value="FeeM_cat"/>
</dbReference>
<dbReference type="Gene3D" id="3.90.1150.10">
    <property type="entry name" value="Aspartate Aminotransferase, domain 1"/>
    <property type="match status" value="1"/>
</dbReference>
<feature type="domain" description="N-acetyltransferase" evidence="5">
    <location>
        <begin position="2"/>
        <end position="167"/>
    </location>
</feature>
<proteinExistence type="predicted"/>
<keyword evidence="7" id="KW-1185">Reference proteome</keyword>
<dbReference type="InterPro" id="IPR000192">
    <property type="entry name" value="Aminotrans_V_dom"/>
</dbReference>
<protein>
    <submittedName>
        <fullName evidence="6">Aspartate aminotransferase-like enzyme/N-acetylglutamate synthase-like GNAT family acetyltransferase</fullName>
    </submittedName>
</protein>
<accession>A0A927R4U4</accession>
<name>A0A927R4U4_9BACL</name>
<keyword evidence="3" id="KW-0808">Transferase</keyword>
<dbReference type="InterPro" id="IPR015421">
    <property type="entry name" value="PyrdxlP-dep_Trfase_major"/>
</dbReference>
<gene>
    <name evidence="6" type="ORF">H4683_000313</name>
</gene>
<dbReference type="PANTHER" id="PTHR42778:SF1">
    <property type="entry name" value="2-AMINOETHYLPHOSPHONATE--PYRUVATE TRANSAMINASE"/>
    <property type="match status" value="1"/>
</dbReference>
<sequence>MSFIYKIAETPSEFEQIHELNYRTFAEEIPQHERNEQQKIVDKFHDENTYIICLKGEHVVGMCALRGERPFSLDGKIGEVENHLPIQITSPVEVRLLAIDPKYRNGRTFLGLMQALVRYCLKVGYDAALISGTTREQKLYGQFGFLPFAHLTGTEEATFQPMYLTKETFEAGIAGRLSKPYVNLLPGPTTISNEVRTAMMGEPFSHRSVEFESKMERVKNKLTALTGSKHVQLLQGTGTLANDVVAAQLSLIEGKGLILVNGEFGLRLTDHAKRFGMKFDVIETEWGGIFDEKSIIEAVQTDHYTWLWTVHSETSTGVLNDIDLLKKVCSEHGISLALDCVSAIGTVPTDLAGVKFASGVSGKGLASYTGLSFVFHNEIVTQSDRLPRYLDLGAYMEAGGIPYSQSSNLVSALDVALLKYDHPGEVFKAIEVRAHKVRSVVESMGIKILIPEESATPAILTLLMPGGLSAMQLGDNLFLNNFTVHYESAYLRERNWLQIACMNDVPEKELNRMLDVLRRLVTANRQVFTNSSQGY</sequence>